<evidence type="ECO:0000313" key="2">
    <source>
        <dbReference type="Proteomes" id="UP000030012"/>
    </source>
</evidence>
<dbReference type="OrthoDB" id="6443639at2"/>
<dbReference type="RefSeq" id="WP_039252755.1">
    <property type="nucleotide sequence ID" value="NZ_JENJ01000006.1"/>
</dbReference>
<comment type="caution">
    <text evidence="1">The sequence shown here is derived from an EMBL/GenBank/DDBJ whole genome shotgun (WGS) entry which is preliminary data.</text>
</comment>
<dbReference type="AlphaFoldDB" id="A0A0A0IAA6"/>
<reference evidence="1 2" key="1">
    <citation type="submission" date="2014-01" db="EMBL/GenBank/DDBJ databases">
        <title>Plasmidome dynamics in the species complex Clostridium novyi sensu lato converts strains of independent lineages into distinctly different pathogens.</title>
        <authorList>
            <person name="Skarin H."/>
            <person name="Segerman B."/>
        </authorList>
    </citation>
    <scope>NUCLEOTIDE SEQUENCE [LARGE SCALE GENOMIC DNA]</scope>
    <source>
        <strain evidence="1 2">4552</strain>
    </source>
</reference>
<gene>
    <name evidence="1" type="ORF">Z968_02285</name>
</gene>
<dbReference type="EMBL" id="JENJ01000006">
    <property type="protein sequence ID" value="KGM97847.1"/>
    <property type="molecule type" value="Genomic_DNA"/>
</dbReference>
<sequence>MTFRVHDIDIRPIVETIKTSNNINLKEVTNFKWDTIYVFTPYSNPKDILKENIDFSGKYSDSMYMIAFIDNNQVTEFVELPNNVIKVDINEPIKVSRYEAKFNIHDKVMIIKTDKNVKQKLNKI</sequence>
<organism evidence="1 2">
    <name type="scientific">Clostridium novyi A str. 4552</name>
    <dbReference type="NCBI Taxonomy" id="1444289"/>
    <lineage>
        <taxon>Bacteria</taxon>
        <taxon>Bacillati</taxon>
        <taxon>Bacillota</taxon>
        <taxon>Clostridia</taxon>
        <taxon>Eubacteriales</taxon>
        <taxon>Clostridiaceae</taxon>
        <taxon>Clostridium</taxon>
    </lineage>
</organism>
<protein>
    <submittedName>
        <fullName evidence="1">Uncharacterized protein</fullName>
    </submittedName>
</protein>
<dbReference type="Proteomes" id="UP000030012">
    <property type="component" value="Unassembled WGS sequence"/>
</dbReference>
<proteinExistence type="predicted"/>
<evidence type="ECO:0000313" key="1">
    <source>
        <dbReference type="EMBL" id="KGM97847.1"/>
    </source>
</evidence>
<name>A0A0A0IAA6_CLONO</name>
<accession>A0A0A0IAA6</accession>